<dbReference type="AlphaFoldDB" id="A0AAD7R8L9"/>
<proteinExistence type="predicted"/>
<dbReference type="EMBL" id="JAINUG010000423">
    <property type="protein sequence ID" value="KAJ8371946.1"/>
    <property type="molecule type" value="Genomic_DNA"/>
</dbReference>
<dbReference type="Proteomes" id="UP001221898">
    <property type="component" value="Unassembled WGS sequence"/>
</dbReference>
<accession>A0AAD7R8L9</accession>
<protein>
    <submittedName>
        <fullName evidence="1">Uncharacterized protein</fullName>
    </submittedName>
</protein>
<evidence type="ECO:0000313" key="1">
    <source>
        <dbReference type="EMBL" id="KAJ8371946.1"/>
    </source>
</evidence>
<organism evidence="1 2">
    <name type="scientific">Aldrovandia affinis</name>
    <dbReference type="NCBI Taxonomy" id="143900"/>
    <lineage>
        <taxon>Eukaryota</taxon>
        <taxon>Metazoa</taxon>
        <taxon>Chordata</taxon>
        <taxon>Craniata</taxon>
        <taxon>Vertebrata</taxon>
        <taxon>Euteleostomi</taxon>
        <taxon>Actinopterygii</taxon>
        <taxon>Neopterygii</taxon>
        <taxon>Teleostei</taxon>
        <taxon>Notacanthiformes</taxon>
        <taxon>Halosauridae</taxon>
        <taxon>Aldrovandia</taxon>
    </lineage>
</organism>
<reference evidence="1" key="1">
    <citation type="journal article" date="2023" name="Science">
        <title>Genome structures resolve the early diversification of teleost fishes.</title>
        <authorList>
            <person name="Parey E."/>
            <person name="Louis A."/>
            <person name="Montfort J."/>
            <person name="Bouchez O."/>
            <person name="Roques C."/>
            <person name="Iampietro C."/>
            <person name="Lluch J."/>
            <person name="Castinel A."/>
            <person name="Donnadieu C."/>
            <person name="Desvignes T."/>
            <person name="Floi Bucao C."/>
            <person name="Jouanno E."/>
            <person name="Wen M."/>
            <person name="Mejri S."/>
            <person name="Dirks R."/>
            <person name="Jansen H."/>
            <person name="Henkel C."/>
            <person name="Chen W.J."/>
            <person name="Zahm M."/>
            <person name="Cabau C."/>
            <person name="Klopp C."/>
            <person name="Thompson A.W."/>
            <person name="Robinson-Rechavi M."/>
            <person name="Braasch I."/>
            <person name="Lecointre G."/>
            <person name="Bobe J."/>
            <person name="Postlethwait J.H."/>
            <person name="Berthelot C."/>
            <person name="Roest Crollius H."/>
            <person name="Guiguen Y."/>
        </authorList>
    </citation>
    <scope>NUCLEOTIDE SEQUENCE</scope>
    <source>
        <strain evidence="1">NC1722</strain>
    </source>
</reference>
<comment type="caution">
    <text evidence="1">The sequence shown here is derived from an EMBL/GenBank/DDBJ whole genome shotgun (WGS) entry which is preliminary data.</text>
</comment>
<name>A0AAD7R8L9_9TELE</name>
<keyword evidence="2" id="KW-1185">Reference proteome</keyword>
<evidence type="ECO:0000313" key="2">
    <source>
        <dbReference type="Proteomes" id="UP001221898"/>
    </source>
</evidence>
<sequence>MFEAIAHLQDSSLEADRDPYTEWSFQDIFNEDGIVLDPVSVLPVQYEITTALLPSSSDVDFLKALLGPVAVMLQSLQLFDL</sequence>
<gene>
    <name evidence="1" type="ORF">AAFF_G00298580</name>
</gene>